<dbReference type="EMBL" id="JAVDTI010000008">
    <property type="protein sequence ID" value="MDR6808939.1"/>
    <property type="molecule type" value="Genomic_DNA"/>
</dbReference>
<dbReference type="RefSeq" id="WP_309991612.1">
    <property type="nucleotide sequence ID" value="NZ_JAVDTI010000008.1"/>
</dbReference>
<proteinExistence type="predicted"/>
<organism evidence="6 7">
    <name type="scientific">Dyadobacter fermentans</name>
    <dbReference type="NCBI Taxonomy" id="94254"/>
    <lineage>
        <taxon>Bacteria</taxon>
        <taxon>Pseudomonadati</taxon>
        <taxon>Bacteroidota</taxon>
        <taxon>Cytophagia</taxon>
        <taxon>Cytophagales</taxon>
        <taxon>Spirosomataceae</taxon>
        <taxon>Dyadobacter</taxon>
    </lineage>
</organism>
<dbReference type="Pfam" id="PF12833">
    <property type="entry name" value="HTH_18"/>
    <property type="match status" value="1"/>
</dbReference>
<dbReference type="SUPFAM" id="SSF46689">
    <property type="entry name" value="Homeodomain-like"/>
    <property type="match status" value="1"/>
</dbReference>
<dbReference type="Gene3D" id="1.10.10.60">
    <property type="entry name" value="Homeodomain-like"/>
    <property type="match status" value="1"/>
</dbReference>
<dbReference type="Proteomes" id="UP001264980">
    <property type="component" value="Unassembled WGS sequence"/>
</dbReference>
<keyword evidence="2" id="KW-0238">DNA-binding</keyword>
<evidence type="ECO:0000259" key="5">
    <source>
        <dbReference type="PROSITE" id="PS01124"/>
    </source>
</evidence>
<dbReference type="InterPro" id="IPR009057">
    <property type="entry name" value="Homeodomain-like_sf"/>
</dbReference>
<keyword evidence="4" id="KW-0732">Signal</keyword>
<evidence type="ECO:0000256" key="1">
    <source>
        <dbReference type="ARBA" id="ARBA00023015"/>
    </source>
</evidence>
<protein>
    <submittedName>
        <fullName evidence="6">YesN/AraC family two-component response regulator</fullName>
    </submittedName>
</protein>
<gene>
    <name evidence="6" type="ORF">J2W84_006004</name>
</gene>
<feature type="chain" id="PRO_5047414890" evidence="4">
    <location>
        <begin position="31"/>
        <end position="547"/>
    </location>
</feature>
<evidence type="ECO:0000256" key="4">
    <source>
        <dbReference type="SAM" id="SignalP"/>
    </source>
</evidence>
<dbReference type="InterPro" id="IPR018060">
    <property type="entry name" value="HTH_AraC"/>
</dbReference>
<keyword evidence="3" id="KW-0804">Transcription</keyword>
<reference evidence="6 7" key="1">
    <citation type="submission" date="2023-07" db="EMBL/GenBank/DDBJ databases">
        <title>Sorghum-associated microbial communities from plants grown in Nebraska, USA.</title>
        <authorList>
            <person name="Schachtman D."/>
        </authorList>
    </citation>
    <scope>NUCLEOTIDE SEQUENCE [LARGE SCALE GENOMIC DNA]</scope>
    <source>
        <strain evidence="6 7">BE57</strain>
    </source>
</reference>
<dbReference type="InterPro" id="IPR011990">
    <property type="entry name" value="TPR-like_helical_dom_sf"/>
</dbReference>
<evidence type="ECO:0000313" key="6">
    <source>
        <dbReference type="EMBL" id="MDR6808939.1"/>
    </source>
</evidence>
<evidence type="ECO:0000256" key="3">
    <source>
        <dbReference type="ARBA" id="ARBA00023163"/>
    </source>
</evidence>
<feature type="signal peptide" evidence="4">
    <location>
        <begin position="1"/>
        <end position="30"/>
    </location>
</feature>
<evidence type="ECO:0000313" key="7">
    <source>
        <dbReference type="Proteomes" id="UP001264980"/>
    </source>
</evidence>
<name>A0ABU1R6A2_9BACT</name>
<dbReference type="SMART" id="SM00342">
    <property type="entry name" value="HTH_ARAC"/>
    <property type="match status" value="1"/>
</dbReference>
<comment type="caution">
    <text evidence="6">The sequence shown here is derived from an EMBL/GenBank/DDBJ whole genome shotgun (WGS) entry which is preliminary data.</text>
</comment>
<dbReference type="Gene3D" id="1.25.40.10">
    <property type="entry name" value="Tetratricopeptide repeat domain"/>
    <property type="match status" value="2"/>
</dbReference>
<sequence>MVKHTITRTKGRRFNPLILLVLATGSFAYAQEPAFDQAYDRIWKQAASQDLNTVLASADSLYQSTSVPVHRMRTLMLIARLHQQKEELEKSVEYALKIDQLAVENTNYTWQARANAYLAGLYRMMELSGKSRSYSQKALAIVPKIEDAEQANSTRGLLLQELGFASMDEEHYEQAIRHFKEAGKSMDKITKNREFNIMNNERLLGDNYRLLTRYDTALVHYHRALKLSTTQPPHYAIGLIYKGMAETLMETGRLPEAKIYLDKAERLADESQYLQLKDVTYDLSKRYYALVKDSKKLSKAQEKSNSVVDTILNKRAQVLNKMYAQLDKETVKVETQDSQKNATILAAITLIFSGGVFFVEYRKQQKRELAHVRNVLDNLNKGQTGTSMEHTGIVSAINEESDEISMDDAIEGELMNVGEENTTRRMMPIETEHNLLEKLGEFEKSDVFLEGGFSLASLAIQLDTNTKYLSYLIKMHRKTDFNSYINSLRVDFVMKMLQKDPTWRQQKISFLATASGFSSHSQFAAVFKAHTGISPSVFIKHLAGELD</sequence>
<accession>A0ABU1R6A2</accession>
<keyword evidence="7" id="KW-1185">Reference proteome</keyword>
<keyword evidence="1" id="KW-0805">Transcription regulation</keyword>
<evidence type="ECO:0000256" key="2">
    <source>
        <dbReference type="ARBA" id="ARBA00023125"/>
    </source>
</evidence>
<dbReference type="PANTHER" id="PTHR43280:SF28">
    <property type="entry name" value="HTH-TYPE TRANSCRIPTIONAL ACTIVATOR RHAS"/>
    <property type="match status" value="1"/>
</dbReference>
<dbReference type="PROSITE" id="PS01124">
    <property type="entry name" value="HTH_ARAC_FAMILY_2"/>
    <property type="match status" value="1"/>
</dbReference>
<feature type="domain" description="HTH araC/xylS-type" evidence="5">
    <location>
        <begin position="437"/>
        <end position="541"/>
    </location>
</feature>
<dbReference type="PANTHER" id="PTHR43280">
    <property type="entry name" value="ARAC-FAMILY TRANSCRIPTIONAL REGULATOR"/>
    <property type="match status" value="1"/>
</dbReference>
<dbReference type="SUPFAM" id="SSF48452">
    <property type="entry name" value="TPR-like"/>
    <property type="match status" value="1"/>
</dbReference>